<sequence>MRGWQGEELRVRVTKGEREVARRGVGDGNWEKRQGKEGVMKERRRGKEKRRDENCKEWQSHPATYSVSSCAGGVVKETCWAVNLLSLKMLVIRILRGVKERQVF</sequence>
<name>A0A5B7JP34_PORTR</name>
<feature type="compositionally biased region" description="Basic and acidic residues" evidence="1">
    <location>
        <begin position="23"/>
        <end position="41"/>
    </location>
</feature>
<dbReference type="AlphaFoldDB" id="A0A5B7JP34"/>
<dbReference type="EMBL" id="VSRR010105007">
    <property type="protein sequence ID" value="MPC96203.1"/>
    <property type="molecule type" value="Genomic_DNA"/>
</dbReference>
<accession>A0A5B7JP34</accession>
<evidence type="ECO:0000313" key="2">
    <source>
        <dbReference type="EMBL" id="MPC96203.1"/>
    </source>
</evidence>
<reference evidence="2 3" key="1">
    <citation type="submission" date="2019-05" db="EMBL/GenBank/DDBJ databases">
        <title>Another draft genome of Portunus trituberculatus and its Hox gene families provides insights of decapod evolution.</title>
        <authorList>
            <person name="Jeong J.-H."/>
            <person name="Song I."/>
            <person name="Kim S."/>
            <person name="Choi T."/>
            <person name="Kim D."/>
            <person name="Ryu S."/>
            <person name="Kim W."/>
        </authorList>
    </citation>
    <scope>NUCLEOTIDE SEQUENCE [LARGE SCALE GENOMIC DNA]</scope>
    <source>
        <tissue evidence="2">Muscle</tissue>
    </source>
</reference>
<feature type="compositionally biased region" description="Basic and acidic residues" evidence="1">
    <location>
        <begin position="49"/>
        <end position="58"/>
    </location>
</feature>
<organism evidence="2 3">
    <name type="scientific">Portunus trituberculatus</name>
    <name type="common">Swimming crab</name>
    <name type="synonym">Neptunus trituberculatus</name>
    <dbReference type="NCBI Taxonomy" id="210409"/>
    <lineage>
        <taxon>Eukaryota</taxon>
        <taxon>Metazoa</taxon>
        <taxon>Ecdysozoa</taxon>
        <taxon>Arthropoda</taxon>
        <taxon>Crustacea</taxon>
        <taxon>Multicrustacea</taxon>
        <taxon>Malacostraca</taxon>
        <taxon>Eumalacostraca</taxon>
        <taxon>Eucarida</taxon>
        <taxon>Decapoda</taxon>
        <taxon>Pleocyemata</taxon>
        <taxon>Brachyura</taxon>
        <taxon>Eubrachyura</taxon>
        <taxon>Portunoidea</taxon>
        <taxon>Portunidae</taxon>
        <taxon>Portuninae</taxon>
        <taxon>Portunus</taxon>
    </lineage>
</organism>
<comment type="caution">
    <text evidence="2">The sequence shown here is derived from an EMBL/GenBank/DDBJ whole genome shotgun (WGS) entry which is preliminary data.</text>
</comment>
<evidence type="ECO:0000256" key="1">
    <source>
        <dbReference type="SAM" id="MobiDB-lite"/>
    </source>
</evidence>
<keyword evidence="3" id="KW-1185">Reference proteome</keyword>
<gene>
    <name evidence="2" type="ORF">E2C01_091445</name>
</gene>
<proteinExistence type="predicted"/>
<dbReference type="Proteomes" id="UP000324222">
    <property type="component" value="Unassembled WGS sequence"/>
</dbReference>
<feature type="region of interest" description="Disordered" evidence="1">
    <location>
        <begin position="23"/>
        <end position="58"/>
    </location>
</feature>
<evidence type="ECO:0000313" key="3">
    <source>
        <dbReference type="Proteomes" id="UP000324222"/>
    </source>
</evidence>
<protein>
    <submittedName>
        <fullName evidence="2">Uncharacterized protein</fullName>
    </submittedName>
</protein>